<dbReference type="RefSeq" id="WP_142898474.1">
    <property type="nucleotide sequence ID" value="NZ_ML660059.1"/>
</dbReference>
<evidence type="ECO:0000313" key="3">
    <source>
        <dbReference type="Proteomes" id="UP000315252"/>
    </source>
</evidence>
<feature type="region of interest" description="Disordered" evidence="1">
    <location>
        <begin position="45"/>
        <end position="115"/>
    </location>
</feature>
<organism evidence="2 3">
    <name type="scientific">Denitrobaculum tricleocarpae</name>
    <dbReference type="NCBI Taxonomy" id="2591009"/>
    <lineage>
        <taxon>Bacteria</taxon>
        <taxon>Pseudomonadati</taxon>
        <taxon>Pseudomonadota</taxon>
        <taxon>Alphaproteobacteria</taxon>
        <taxon>Rhodospirillales</taxon>
        <taxon>Rhodospirillaceae</taxon>
        <taxon>Denitrobaculum</taxon>
    </lineage>
</organism>
<dbReference type="AlphaFoldDB" id="A0A545TGG1"/>
<name>A0A545TGG1_9PROT</name>
<feature type="compositionally biased region" description="Acidic residues" evidence="1">
    <location>
        <begin position="65"/>
        <end position="89"/>
    </location>
</feature>
<proteinExistence type="predicted"/>
<reference evidence="2 3" key="1">
    <citation type="submission" date="2019-06" db="EMBL/GenBank/DDBJ databases">
        <title>Whole genome sequence for Rhodospirillaceae sp. R148.</title>
        <authorList>
            <person name="Wang G."/>
        </authorList>
    </citation>
    <scope>NUCLEOTIDE SEQUENCE [LARGE SCALE GENOMIC DNA]</scope>
    <source>
        <strain evidence="2 3">R148</strain>
    </source>
</reference>
<dbReference type="NCBIfam" id="TIGR02300">
    <property type="entry name" value="FYDLN_acid"/>
    <property type="match status" value="1"/>
</dbReference>
<dbReference type="EMBL" id="VHSH01000008">
    <property type="protein sequence ID" value="TQV76211.1"/>
    <property type="molecule type" value="Genomic_DNA"/>
</dbReference>
<feature type="compositionally biased region" description="Basic and acidic residues" evidence="1">
    <location>
        <begin position="54"/>
        <end position="64"/>
    </location>
</feature>
<comment type="caution">
    <text evidence="2">The sequence shown here is derived from an EMBL/GenBank/DDBJ whole genome shotgun (WGS) entry which is preliminary data.</text>
</comment>
<dbReference type="InterPro" id="IPR012644">
    <property type="entry name" value="CHP02300_FYDLN_acid"/>
</dbReference>
<dbReference type="OrthoDB" id="9815689at2"/>
<accession>A0A545TGG1</accession>
<keyword evidence="3" id="KW-1185">Reference proteome</keyword>
<sequence length="115" mass="12617">MAKPEWGLKRVCQSCSAKFYDMQRNPITCPKCGANFDPDALLKSRRPRPAAKATPKEAVKKPVESVEDDVLLDDSDDDDLKTDDDDDDAVLTNTDDLGGDSDLADVVIEGNEEET</sequence>
<evidence type="ECO:0000313" key="2">
    <source>
        <dbReference type="EMBL" id="TQV76211.1"/>
    </source>
</evidence>
<evidence type="ECO:0000256" key="1">
    <source>
        <dbReference type="SAM" id="MobiDB-lite"/>
    </source>
</evidence>
<gene>
    <name evidence="2" type="ORF">FKG95_21475</name>
</gene>
<dbReference type="Proteomes" id="UP000315252">
    <property type="component" value="Unassembled WGS sequence"/>
</dbReference>
<protein>
    <submittedName>
        <fullName evidence="2">TIGR02300 family protein</fullName>
    </submittedName>
</protein>
<dbReference type="Pfam" id="PF09538">
    <property type="entry name" value="FYDLN_acid"/>
    <property type="match status" value="1"/>
</dbReference>